<accession>A0AAV2PWT5</accession>
<name>A0AAV2PWT5_MEGNR</name>
<feature type="compositionally biased region" description="Low complexity" evidence="8">
    <location>
        <begin position="500"/>
        <end position="512"/>
    </location>
</feature>
<dbReference type="SUPFAM" id="SSF54001">
    <property type="entry name" value="Cysteine proteinases"/>
    <property type="match status" value="1"/>
</dbReference>
<dbReference type="GO" id="GO:0004843">
    <property type="term" value="F:cysteine-type deubiquitinase activity"/>
    <property type="evidence" value="ECO:0007669"/>
    <property type="project" value="UniProtKB-EC"/>
</dbReference>
<evidence type="ECO:0000313" key="11">
    <source>
        <dbReference type="Proteomes" id="UP001497623"/>
    </source>
</evidence>
<evidence type="ECO:0000256" key="1">
    <source>
        <dbReference type="ARBA" id="ARBA00000707"/>
    </source>
</evidence>
<dbReference type="PANTHER" id="PTHR12419">
    <property type="entry name" value="OTU DOMAIN CONTAINING PROTEIN"/>
    <property type="match status" value="1"/>
</dbReference>
<comment type="caution">
    <text evidence="10">The sequence shown here is derived from an EMBL/GenBank/DDBJ whole genome shotgun (WGS) entry which is preliminary data.</text>
</comment>
<proteinExistence type="inferred from homology"/>
<keyword evidence="4" id="KW-0645">Protease</keyword>
<feature type="region of interest" description="Disordered" evidence="8">
    <location>
        <begin position="1"/>
        <end position="230"/>
    </location>
</feature>
<dbReference type="Proteomes" id="UP001497623">
    <property type="component" value="Unassembled WGS sequence"/>
</dbReference>
<evidence type="ECO:0000259" key="9">
    <source>
        <dbReference type="PROSITE" id="PS50802"/>
    </source>
</evidence>
<gene>
    <name evidence="10" type="ORF">MNOR_LOCUS5622</name>
</gene>
<evidence type="ECO:0000256" key="5">
    <source>
        <dbReference type="ARBA" id="ARBA00022786"/>
    </source>
</evidence>
<dbReference type="Pfam" id="PF02338">
    <property type="entry name" value="OTU"/>
    <property type="match status" value="1"/>
</dbReference>
<evidence type="ECO:0000256" key="3">
    <source>
        <dbReference type="ARBA" id="ARBA00012759"/>
    </source>
</evidence>
<feature type="non-terminal residue" evidence="10">
    <location>
        <position position="636"/>
    </location>
</feature>
<feature type="compositionally biased region" description="Polar residues" evidence="8">
    <location>
        <begin position="137"/>
        <end position="149"/>
    </location>
</feature>
<sequence length="636" mass="69521">MTILPKKKPQQAGGGAAEVEAGEASSSGHNQHINQHSLPIGSIPNHLQSSEGTSRSSLYLSSQSPPPCWPPPPAAATTREEKRLPHTSPSHYDPDALDSSGGPSHSKRRYRASPLRSVRPKHRGDVGHREHRGNASPPYQHQSTSSGWNVTPVTHPHPHPHSLAPQHHTHPPTHPHPLTHAHQHPHGHSLGAAIPTALQPALSPQAGPSRTAEEEEEEAEHNGYNSGDEYEHLGWNLTAEQWEEKERWFEKKMKKKGLIIKKMREDGACLFRAIADQVFGDQEMHGSVRKHCMDYIASNEDAFAPFVSENFQTYVQRKRRDDCFGNHIEIAAMSEMYNRVIEVYCYSVEPINIFQGTLQTENAPMRLSYHMGTHYNSLVDPYKATVGVGLGLPNFHPGQADKNLMNKATKDSENQHLEQAMLEDKIRATDYEATSEAIEEQIAHESYLQWLRDNEQRAKAQRSPSGMSGGSSSGRGRSSPLHQGTGGGAGPAVEPGQLEAARNSPRSSPRASDLVHSSPRDSSSPRGSTSPRTSTSVTTAASTSSVSDVDLAVPGSSKDPMPSWSSDGVTGNSSSGSTFNNLPLDERASFLNQLPPDMFGLQDYSSEEADILAQVLAASQQEYLDSLKSRKDDTDS</sequence>
<keyword evidence="5" id="KW-0833">Ubl conjugation pathway</keyword>
<feature type="region of interest" description="Disordered" evidence="8">
    <location>
        <begin position="456"/>
        <end position="583"/>
    </location>
</feature>
<feature type="compositionally biased region" description="Low complexity" evidence="8">
    <location>
        <begin position="17"/>
        <end position="28"/>
    </location>
</feature>
<organism evidence="10 11">
    <name type="scientific">Meganyctiphanes norvegica</name>
    <name type="common">Northern krill</name>
    <name type="synonym">Thysanopoda norvegica</name>
    <dbReference type="NCBI Taxonomy" id="48144"/>
    <lineage>
        <taxon>Eukaryota</taxon>
        <taxon>Metazoa</taxon>
        <taxon>Ecdysozoa</taxon>
        <taxon>Arthropoda</taxon>
        <taxon>Crustacea</taxon>
        <taxon>Multicrustacea</taxon>
        <taxon>Malacostraca</taxon>
        <taxon>Eumalacostraca</taxon>
        <taxon>Eucarida</taxon>
        <taxon>Euphausiacea</taxon>
        <taxon>Euphausiidae</taxon>
        <taxon>Meganyctiphanes</taxon>
    </lineage>
</organism>
<dbReference type="FunFam" id="3.90.70.80:FF:000018">
    <property type="entry name" value="OTU domain-containing protein 5-B"/>
    <property type="match status" value="1"/>
</dbReference>
<dbReference type="EMBL" id="CAXKWB010002198">
    <property type="protein sequence ID" value="CAL4066375.1"/>
    <property type="molecule type" value="Genomic_DNA"/>
</dbReference>
<evidence type="ECO:0000256" key="4">
    <source>
        <dbReference type="ARBA" id="ARBA00022670"/>
    </source>
</evidence>
<evidence type="ECO:0000313" key="10">
    <source>
        <dbReference type="EMBL" id="CAL4066375.1"/>
    </source>
</evidence>
<evidence type="ECO:0000256" key="8">
    <source>
        <dbReference type="SAM" id="MobiDB-lite"/>
    </source>
</evidence>
<feature type="compositionally biased region" description="Basic residues" evidence="8">
    <location>
        <begin position="167"/>
        <end position="187"/>
    </location>
</feature>
<dbReference type="PANTHER" id="PTHR12419:SF4">
    <property type="entry name" value="OTU DOMAIN-CONTAINING PROTEIN 5"/>
    <property type="match status" value="1"/>
</dbReference>
<dbReference type="GO" id="GO:0006508">
    <property type="term" value="P:proteolysis"/>
    <property type="evidence" value="ECO:0007669"/>
    <property type="project" value="UniProtKB-KW"/>
</dbReference>
<comment type="similarity">
    <text evidence="2">Belongs to the peptidase C85 family.</text>
</comment>
<dbReference type="InterPro" id="IPR038765">
    <property type="entry name" value="Papain-like_cys_pep_sf"/>
</dbReference>
<dbReference type="PROSITE" id="PS50802">
    <property type="entry name" value="OTU"/>
    <property type="match status" value="1"/>
</dbReference>
<feature type="compositionally biased region" description="Pro residues" evidence="8">
    <location>
        <begin position="64"/>
        <end position="74"/>
    </location>
</feature>
<evidence type="ECO:0000256" key="7">
    <source>
        <dbReference type="ARBA" id="ARBA00033460"/>
    </source>
</evidence>
<keyword evidence="11" id="KW-1185">Reference proteome</keyword>
<dbReference type="GO" id="GO:0016579">
    <property type="term" value="P:protein deubiquitination"/>
    <property type="evidence" value="ECO:0007669"/>
    <property type="project" value="TreeGrafter"/>
</dbReference>
<feature type="compositionally biased region" description="Low complexity" evidence="8">
    <location>
        <begin position="563"/>
        <end position="577"/>
    </location>
</feature>
<dbReference type="CDD" id="cd22752">
    <property type="entry name" value="OTU_OTUD5-like"/>
    <property type="match status" value="1"/>
</dbReference>
<evidence type="ECO:0000256" key="2">
    <source>
        <dbReference type="ARBA" id="ARBA00010407"/>
    </source>
</evidence>
<protein>
    <recommendedName>
        <fullName evidence="3">ubiquitinyl hydrolase 1</fullName>
        <ecNumber evidence="3">3.4.19.12</ecNumber>
    </recommendedName>
    <alternativeName>
        <fullName evidence="7">Deubiquitinating enzyme A</fullName>
    </alternativeName>
</protein>
<dbReference type="GO" id="GO:0061578">
    <property type="term" value="F:K63-linked deubiquitinase activity"/>
    <property type="evidence" value="ECO:0007669"/>
    <property type="project" value="TreeGrafter"/>
</dbReference>
<reference evidence="10 11" key="1">
    <citation type="submission" date="2024-05" db="EMBL/GenBank/DDBJ databases">
        <authorList>
            <person name="Wallberg A."/>
        </authorList>
    </citation>
    <scope>NUCLEOTIDE SEQUENCE [LARGE SCALE GENOMIC DNA]</scope>
</reference>
<dbReference type="EC" id="3.4.19.12" evidence="3"/>
<dbReference type="InterPro" id="IPR003323">
    <property type="entry name" value="OTU_dom"/>
</dbReference>
<comment type="catalytic activity">
    <reaction evidence="1">
        <text>Thiol-dependent hydrolysis of ester, thioester, amide, peptide and isopeptide bonds formed by the C-terminal Gly of ubiquitin (a 76-residue protein attached to proteins as an intracellular targeting signal).</text>
        <dbReference type="EC" id="3.4.19.12"/>
    </reaction>
</comment>
<feature type="compositionally biased region" description="Low complexity" evidence="8">
    <location>
        <begin position="520"/>
        <end position="550"/>
    </location>
</feature>
<evidence type="ECO:0000256" key="6">
    <source>
        <dbReference type="ARBA" id="ARBA00022801"/>
    </source>
</evidence>
<dbReference type="InterPro" id="IPR050704">
    <property type="entry name" value="Peptidase_C85-like"/>
</dbReference>
<dbReference type="AlphaFoldDB" id="A0AAV2PWT5"/>
<feature type="domain" description="OTU" evidence="9">
    <location>
        <begin position="258"/>
        <end position="381"/>
    </location>
</feature>
<keyword evidence="6" id="KW-0378">Hydrolase</keyword>
<dbReference type="Gene3D" id="3.90.70.80">
    <property type="match status" value="1"/>
</dbReference>
<feature type="compositionally biased region" description="Low complexity" evidence="8">
    <location>
        <begin position="49"/>
        <end position="63"/>
    </location>
</feature>